<dbReference type="EMBL" id="GGEC01028812">
    <property type="protein sequence ID" value="MBX09296.1"/>
    <property type="molecule type" value="Transcribed_RNA"/>
</dbReference>
<protein>
    <submittedName>
        <fullName evidence="2">Protein PIR</fullName>
    </submittedName>
</protein>
<evidence type="ECO:0000313" key="2">
    <source>
        <dbReference type="EMBL" id="MBX09296.1"/>
    </source>
</evidence>
<evidence type="ECO:0000256" key="1">
    <source>
        <dbReference type="SAM" id="SignalP"/>
    </source>
</evidence>
<accession>A0A2P2KU83</accession>
<feature type="signal peptide" evidence="1">
    <location>
        <begin position="1"/>
        <end position="23"/>
    </location>
</feature>
<dbReference type="AlphaFoldDB" id="A0A2P2KU83"/>
<reference evidence="2" key="1">
    <citation type="submission" date="2018-02" db="EMBL/GenBank/DDBJ databases">
        <title>Rhizophora mucronata_Transcriptome.</title>
        <authorList>
            <person name="Meera S.P."/>
            <person name="Sreeshan A."/>
            <person name="Augustine A."/>
        </authorList>
    </citation>
    <scope>NUCLEOTIDE SEQUENCE</scope>
    <source>
        <tissue evidence="2">Leaf</tissue>
    </source>
</reference>
<keyword evidence="1" id="KW-0732">Signal</keyword>
<name>A0A2P2KU83_RHIMU</name>
<sequence length="54" mass="6352">MMKLRLRWITVLIYLFLSSVRLSLHTTKAGLQVNYLIHHLSLPWTMGRNILSSQ</sequence>
<proteinExistence type="predicted"/>
<organism evidence="2">
    <name type="scientific">Rhizophora mucronata</name>
    <name type="common">Asiatic mangrove</name>
    <dbReference type="NCBI Taxonomy" id="61149"/>
    <lineage>
        <taxon>Eukaryota</taxon>
        <taxon>Viridiplantae</taxon>
        <taxon>Streptophyta</taxon>
        <taxon>Embryophyta</taxon>
        <taxon>Tracheophyta</taxon>
        <taxon>Spermatophyta</taxon>
        <taxon>Magnoliopsida</taxon>
        <taxon>eudicotyledons</taxon>
        <taxon>Gunneridae</taxon>
        <taxon>Pentapetalae</taxon>
        <taxon>rosids</taxon>
        <taxon>fabids</taxon>
        <taxon>Malpighiales</taxon>
        <taxon>Rhizophoraceae</taxon>
        <taxon>Rhizophora</taxon>
    </lineage>
</organism>
<feature type="chain" id="PRO_5015174501" evidence="1">
    <location>
        <begin position="24"/>
        <end position="54"/>
    </location>
</feature>